<gene>
    <name evidence="1" type="ORF">GCM10010211_23440</name>
</gene>
<reference evidence="2" key="1">
    <citation type="journal article" date="2019" name="Int. J. Syst. Evol. Microbiol.">
        <title>The Global Catalogue of Microorganisms (GCM) 10K type strain sequencing project: providing services to taxonomists for standard genome sequencing and annotation.</title>
        <authorList>
            <consortium name="The Broad Institute Genomics Platform"/>
            <consortium name="The Broad Institute Genome Sequencing Center for Infectious Disease"/>
            <person name="Wu L."/>
            <person name="Ma J."/>
        </authorList>
    </citation>
    <scope>NUCLEOTIDE SEQUENCE [LARGE SCALE GENOMIC DNA]</scope>
    <source>
        <strain evidence="2">JCM 3399</strain>
    </source>
</reference>
<dbReference type="Proteomes" id="UP000654471">
    <property type="component" value="Unassembled WGS sequence"/>
</dbReference>
<dbReference type="EMBL" id="BMRP01000006">
    <property type="protein sequence ID" value="GGU57874.1"/>
    <property type="molecule type" value="Genomic_DNA"/>
</dbReference>
<dbReference type="InterPro" id="IPR013762">
    <property type="entry name" value="Integrase-like_cat_sf"/>
</dbReference>
<evidence type="ECO:0000313" key="1">
    <source>
        <dbReference type="EMBL" id="GGU57874.1"/>
    </source>
</evidence>
<protein>
    <recommendedName>
        <fullName evidence="3">Integrase</fullName>
    </recommendedName>
</protein>
<organism evidence="1 2">
    <name type="scientific">Streptomyces albospinus</name>
    <dbReference type="NCBI Taxonomy" id="285515"/>
    <lineage>
        <taxon>Bacteria</taxon>
        <taxon>Bacillati</taxon>
        <taxon>Actinomycetota</taxon>
        <taxon>Actinomycetes</taxon>
        <taxon>Kitasatosporales</taxon>
        <taxon>Streptomycetaceae</taxon>
        <taxon>Streptomyces</taxon>
    </lineage>
</organism>
<evidence type="ECO:0008006" key="3">
    <source>
        <dbReference type="Google" id="ProtNLM"/>
    </source>
</evidence>
<proteinExistence type="predicted"/>
<evidence type="ECO:0000313" key="2">
    <source>
        <dbReference type="Proteomes" id="UP000654471"/>
    </source>
</evidence>
<accession>A0ABQ2UXQ6</accession>
<dbReference type="Gene3D" id="1.10.443.10">
    <property type="entry name" value="Intergrase catalytic core"/>
    <property type="match status" value="1"/>
</dbReference>
<sequence>MSAAATRSVARAVGAGRCVEAAPVGSAMVGPSVWITHGATMKKVQRLLGHAKPSITWDLCAHLWKDDEDDTADIIDAVLA</sequence>
<comment type="caution">
    <text evidence="1">The sequence shown here is derived from an EMBL/GenBank/DDBJ whole genome shotgun (WGS) entry which is preliminary data.</text>
</comment>
<name>A0ABQ2UXQ6_9ACTN</name>
<keyword evidence="2" id="KW-1185">Reference proteome</keyword>